<gene>
    <name evidence="1" type="ORF">SAMN06297397_2421</name>
</gene>
<keyword evidence="2" id="KW-1185">Reference proteome</keyword>
<name>A0AC61PNH5_9FIRM</name>
<dbReference type="Proteomes" id="UP000192328">
    <property type="component" value="Unassembled WGS sequence"/>
</dbReference>
<comment type="caution">
    <text evidence="1">The sequence shown here is derived from an EMBL/GenBank/DDBJ whole genome shotgun (WGS) entry which is preliminary data.</text>
</comment>
<proteinExistence type="predicted"/>
<protein>
    <submittedName>
        <fullName evidence="1">Pyruvate formate lyase activating enzyme</fullName>
    </submittedName>
</protein>
<sequence>MNCTLCPRQCGADRSRQPGFCGLGEDMLIARIAPHLWEEPPVSGARGTGAVFFSGCTLRCVYCQNGDISHRNEGRPFTPRELSDALKRLTDLGVHTLSFITGTPFIPRILEALELWRPPLPLVWNTSGYETVETLRRLEGVIDVYLPDLKHFSQRAGRVCAGAPDYFTAASAALKEMCRQTGTPVYDEDGIMLRGTLVRHLILPGFTSESLRLLTWIRDELPAGTPVSLMRQYIPCNNVSVPGLDRRITEKEYNRVRDHMLALDLPGFLQEPDSADRDFIPLFNQDESFV</sequence>
<accession>A0AC61PNH5</accession>
<dbReference type="EMBL" id="FWXZ01000005">
    <property type="protein sequence ID" value="SMC76997.1"/>
    <property type="molecule type" value="Genomic_DNA"/>
</dbReference>
<evidence type="ECO:0000313" key="1">
    <source>
        <dbReference type="EMBL" id="SMC76997.1"/>
    </source>
</evidence>
<evidence type="ECO:0000313" key="2">
    <source>
        <dbReference type="Proteomes" id="UP000192328"/>
    </source>
</evidence>
<reference evidence="1" key="1">
    <citation type="submission" date="2017-04" db="EMBL/GenBank/DDBJ databases">
        <authorList>
            <person name="Varghese N."/>
            <person name="Submissions S."/>
        </authorList>
    </citation>
    <scope>NUCLEOTIDE SEQUENCE</scope>
    <source>
        <strain evidence="1">WTE2008</strain>
    </source>
</reference>
<keyword evidence="1" id="KW-0670">Pyruvate</keyword>
<keyword evidence="1" id="KW-0456">Lyase</keyword>
<organism evidence="1 2">
    <name type="scientific">Aristaeella lactis</name>
    <dbReference type="NCBI Taxonomy" id="3046383"/>
    <lineage>
        <taxon>Bacteria</taxon>
        <taxon>Bacillati</taxon>
        <taxon>Bacillota</taxon>
        <taxon>Clostridia</taxon>
        <taxon>Eubacteriales</taxon>
        <taxon>Aristaeellaceae</taxon>
        <taxon>Aristaeella</taxon>
    </lineage>
</organism>